<evidence type="ECO:0000256" key="1">
    <source>
        <dbReference type="SAM" id="MobiDB-lite"/>
    </source>
</evidence>
<keyword evidence="2" id="KW-1185">Reference proteome</keyword>
<accession>A0A183BS72</accession>
<reference evidence="3" key="3">
    <citation type="submission" date="2016-06" db="UniProtKB">
        <authorList>
            <consortium name="WormBaseParasite"/>
        </authorList>
    </citation>
    <scope>IDENTIFICATION</scope>
</reference>
<proteinExistence type="predicted"/>
<reference evidence="2" key="2">
    <citation type="submission" date="2014-05" db="EMBL/GenBank/DDBJ databases">
        <title>The genome and life-stage specific transcriptomes of Globodera pallida elucidate key aspects of plant parasitism by a cyst nematode.</title>
        <authorList>
            <person name="Cotton J.A."/>
            <person name="Lilley C.J."/>
            <person name="Jones L.M."/>
            <person name="Kikuchi T."/>
            <person name="Reid A.J."/>
            <person name="Thorpe P."/>
            <person name="Tsai I.J."/>
            <person name="Beasley H."/>
            <person name="Blok V."/>
            <person name="Cock P.J.A."/>
            <person name="Van den Akker S.E."/>
            <person name="Holroyd N."/>
            <person name="Hunt M."/>
            <person name="Mantelin S."/>
            <person name="Naghra H."/>
            <person name="Pain A."/>
            <person name="Palomares-Rius J.E."/>
            <person name="Zarowiecki M."/>
            <person name="Berriman M."/>
            <person name="Jones J.T."/>
            <person name="Urwin P.E."/>
        </authorList>
    </citation>
    <scope>NUCLEOTIDE SEQUENCE [LARGE SCALE GENOMIC DNA]</scope>
    <source>
        <strain evidence="2">Lindley</strain>
    </source>
</reference>
<reference evidence="2" key="1">
    <citation type="submission" date="2013-12" db="EMBL/GenBank/DDBJ databases">
        <authorList>
            <person name="Aslett M."/>
        </authorList>
    </citation>
    <scope>NUCLEOTIDE SEQUENCE [LARGE SCALE GENOMIC DNA]</scope>
    <source>
        <strain evidence="2">Lindley</strain>
    </source>
</reference>
<name>A0A183BS72_GLOPA</name>
<evidence type="ECO:0000313" key="3">
    <source>
        <dbReference type="WBParaSite" id="GPLIN_000345800"/>
    </source>
</evidence>
<organism evidence="2 3">
    <name type="scientific">Globodera pallida</name>
    <name type="common">Potato cyst nematode worm</name>
    <name type="synonym">Heterodera pallida</name>
    <dbReference type="NCBI Taxonomy" id="36090"/>
    <lineage>
        <taxon>Eukaryota</taxon>
        <taxon>Metazoa</taxon>
        <taxon>Ecdysozoa</taxon>
        <taxon>Nematoda</taxon>
        <taxon>Chromadorea</taxon>
        <taxon>Rhabditida</taxon>
        <taxon>Tylenchina</taxon>
        <taxon>Tylenchomorpha</taxon>
        <taxon>Tylenchoidea</taxon>
        <taxon>Heteroderidae</taxon>
        <taxon>Heteroderinae</taxon>
        <taxon>Globodera</taxon>
    </lineage>
</organism>
<feature type="region of interest" description="Disordered" evidence="1">
    <location>
        <begin position="71"/>
        <end position="93"/>
    </location>
</feature>
<protein>
    <submittedName>
        <fullName evidence="3">ShKT domain-containing protein</fullName>
    </submittedName>
</protein>
<evidence type="ECO:0000313" key="2">
    <source>
        <dbReference type="Proteomes" id="UP000050741"/>
    </source>
</evidence>
<dbReference type="WBParaSite" id="GPLIN_000345800">
    <property type="protein sequence ID" value="GPLIN_000345800"/>
    <property type="gene ID" value="GPLIN_000345800"/>
</dbReference>
<dbReference type="Proteomes" id="UP000050741">
    <property type="component" value="Unassembled WGS sequence"/>
</dbReference>
<dbReference type="AlphaFoldDB" id="A0A183BS72"/>
<sequence length="172" mass="18706">MVFVVPELIQIRTQHQQIPILQRDKHTITTQTPIIRGTNPTIIVINASPTTGSAGTAYSNPSYPYNNNNYYNGYNPNNNNGYNPNGYNPNNNNNGYNSYSNGNNPYSNNYNGIINGGNNNYPTSGTGSMGIDCSTVSMAQDQSACNSMQGQCSNPMVAQTCRQMCCSTQYGS</sequence>